<evidence type="ECO:0000259" key="7">
    <source>
        <dbReference type="PROSITE" id="PS51900"/>
    </source>
</evidence>
<dbReference type="InterPro" id="IPR011010">
    <property type="entry name" value="DNA_brk_join_enz"/>
</dbReference>
<comment type="caution">
    <text evidence="8">The sequence shown here is derived from an EMBL/GenBank/DDBJ whole genome shotgun (WGS) entry which is preliminary data.</text>
</comment>
<dbReference type="PROSITE" id="PS51898">
    <property type="entry name" value="TYR_RECOMBINASE"/>
    <property type="match status" value="1"/>
</dbReference>
<evidence type="ECO:0000259" key="6">
    <source>
        <dbReference type="PROSITE" id="PS51898"/>
    </source>
</evidence>
<keyword evidence="3 5" id="KW-0238">DNA-binding</keyword>
<feature type="domain" description="Tyr recombinase" evidence="6">
    <location>
        <begin position="200"/>
        <end position="375"/>
    </location>
</feature>
<dbReference type="EMBL" id="JAXDAE010000016">
    <property type="protein sequence ID" value="MDY2588350.1"/>
    <property type="molecule type" value="Genomic_DNA"/>
</dbReference>
<feature type="domain" description="Core-binding (CB)" evidence="7">
    <location>
        <begin position="101"/>
        <end position="183"/>
    </location>
</feature>
<dbReference type="InterPro" id="IPR004107">
    <property type="entry name" value="Integrase_SAM-like_N"/>
</dbReference>
<protein>
    <submittedName>
        <fullName evidence="8">Site-specific tyrosine recombinase/integron integrase</fullName>
    </submittedName>
</protein>
<dbReference type="Pfam" id="PF13495">
    <property type="entry name" value="Phage_int_SAM_4"/>
    <property type="match status" value="1"/>
</dbReference>
<keyword evidence="4" id="KW-0233">DNA recombination</keyword>
<dbReference type="InterPro" id="IPR050090">
    <property type="entry name" value="Tyrosine_recombinase_XerCD"/>
</dbReference>
<dbReference type="PANTHER" id="PTHR30349">
    <property type="entry name" value="PHAGE INTEGRASE-RELATED"/>
    <property type="match status" value="1"/>
</dbReference>
<organism evidence="8 9">
    <name type="scientific">Winogradskyella aquimaris</name>
    <dbReference type="NCBI Taxonomy" id="864074"/>
    <lineage>
        <taxon>Bacteria</taxon>
        <taxon>Pseudomonadati</taxon>
        <taxon>Bacteroidota</taxon>
        <taxon>Flavobacteriia</taxon>
        <taxon>Flavobacteriales</taxon>
        <taxon>Flavobacteriaceae</taxon>
        <taxon>Winogradskyella</taxon>
    </lineage>
</organism>
<evidence type="ECO:0000256" key="1">
    <source>
        <dbReference type="ARBA" id="ARBA00008857"/>
    </source>
</evidence>
<accession>A0ABU5ES17</accession>
<evidence type="ECO:0000256" key="2">
    <source>
        <dbReference type="ARBA" id="ARBA00022908"/>
    </source>
</evidence>
<evidence type="ECO:0000256" key="5">
    <source>
        <dbReference type="PROSITE-ProRule" id="PRU01248"/>
    </source>
</evidence>
<evidence type="ECO:0000313" key="9">
    <source>
        <dbReference type="Proteomes" id="UP001285855"/>
    </source>
</evidence>
<dbReference type="PANTHER" id="PTHR30349:SF41">
    <property type="entry name" value="INTEGRASE_RECOMBINASE PROTEIN MJ0367-RELATED"/>
    <property type="match status" value="1"/>
</dbReference>
<dbReference type="NCBIfam" id="NF040815">
    <property type="entry name" value="recomb_XerA_Arch"/>
    <property type="match status" value="1"/>
</dbReference>
<name>A0ABU5ES17_9FLAO</name>
<gene>
    <name evidence="8" type="primary">xerA</name>
    <name evidence="8" type="ORF">SNF14_13460</name>
</gene>
<dbReference type="Proteomes" id="UP001285855">
    <property type="component" value="Unassembled WGS sequence"/>
</dbReference>
<dbReference type="Gene3D" id="1.10.150.130">
    <property type="match status" value="1"/>
</dbReference>
<dbReference type="Pfam" id="PF00589">
    <property type="entry name" value="Phage_integrase"/>
    <property type="match status" value="1"/>
</dbReference>
<dbReference type="Gene3D" id="1.10.443.10">
    <property type="entry name" value="Intergrase catalytic core"/>
    <property type="match status" value="1"/>
</dbReference>
<dbReference type="InterPro" id="IPR044068">
    <property type="entry name" value="CB"/>
</dbReference>
<dbReference type="InterPro" id="IPR010998">
    <property type="entry name" value="Integrase_recombinase_N"/>
</dbReference>
<keyword evidence="2" id="KW-0229">DNA integration</keyword>
<dbReference type="RefSeq" id="WP_320556698.1">
    <property type="nucleotide sequence ID" value="NZ_JAXDAE010000016.1"/>
</dbReference>
<dbReference type="SUPFAM" id="SSF56349">
    <property type="entry name" value="DNA breaking-rejoining enzymes"/>
    <property type="match status" value="1"/>
</dbReference>
<evidence type="ECO:0000256" key="4">
    <source>
        <dbReference type="ARBA" id="ARBA00023172"/>
    </source>
</evidence>
<evidence type="ECO:0000313" key="8">
    <source>
        <dbReference type="EMBL" id="MDY2588350.1"/>
    </source>
</evidence>
<proteinExistence type="inferred from homology"/>
<comment type="similarity">
    <text evidence="1">Belongs to the 'phage' integrase family.</text>
</comment>
<sequence>MELRKNITLKHLLIDNKKYIGLKFYSDTVIEKLVKSLKNACWSSEFNMYYIPNSKDNLNSIFNTFRGIAWINTGYFFQNTRAKGLDEEFDKAWFLKRKVPDYYRTCPDSYLEKLEIKQYSNNTVKTYVSCFERFINHYFDKPIEEINETDVREYIKFLAKKNWSKSYINQSINSIKFYYEVVLGMPNRFYEIERPRKDKKLPTVLSKNEVIELIEATNNLKHRCILSLLYSSGLRRSELLNLKLKDIDSQRMLIKVENSKGNKDRYTLLGDKMLKELRMYYREYRPKEYLFEGQRKPQYSGSSITKIIDSAAMKIGLKKKVTAHTLRHSFATHLLENGTDLRHIQALLGHNSTKTTEIYTHIASTSFDYIKNPLDL</sequence>
<dbReference type="PROSITE" id="PS51900">
    <property type="entry name" value="CB"/>
    <property type="match status" value="1"/>
</dbReference>
<reference evidence="8 9" key="1">
    <citation type="submission" date="2023-11" db="EMBL/GenBank/DDBJ databases">
        <title>Winogradskyella pelagius sp. nov., isolated from coastal sediment.</title>
        <authorList>
            <person name="Li F."/>
        </authorList>
    </citation>
    <scope>NUCLEOTIDE SEQUENCE [LARGE SCALE GENOMIC DNA]</scope>
    <source>
        <strain evidence="8 9">KCTC 23502</strain>
    </source>
</reference>
<dbReference type="InterPro" id="IPR002104">
    <property type="entry name" value="Integrase_catalytic"/>
</dbReference>
<evidence type="ECO:0000256" key="3">
    <source>
        <dbReference type="ARBA" id="ARBA00023125"/>
    </source>
</evidence>
<keyword evidence="9" id="KW-1185">Reference proteome</keyword>
<dbReference type="InterPro" id="IPR013762">
    <property type="entry name" value="Integrase-like_cat_sf"/>
</dbReference>